<comment type="caution">
    <text evidence="4">The sequence shown here is derived from an EMBL/GenBank/DDBJ whole genome shotgun (WGS) entry which is preliminary data.</text>
</comment>
<evidence type="ECO:0000256" key="1">
    <source>
        <dbReference type="ARBA" id="ARBA00006141"/>
    </source>
</evidence>
<dbReference type="InterPro" id="IPR023410">
    <property type="entry name" value="14-3-3_domain"/>
</dbReference>
<dbReference type="VEuPathDB" id="TrichDB:TRFO_10783"/>
<sequence length="226" mass="25978">MPDSMNVFFLFSDASHCLERLSDDKSEMTIDDLNAVSRVCKGQVDSFRKAWKTIYLSEQKERGKGRDDRTTPLLEYRKSLENKISELSREIIDVIQKKLINRTNDTAMRGLLFKMTGDYWRYLAEVQRGYDRRESANKALSAYQEAEDLIVACTGAAAASRLSLMLNMAMFKFEILSEPDEALEMLKKAYDEGIACVDSLHEEAYADSILMLQIIHRTIFAWSKNK</sequence>
<dbReference type="EMBL" id="MLAK01001282">
    <property type="protein sequence ID" value="OHS94865.1"/>
    <property type="molecule type" value="Genomic_DNA"/>
</dbReference>
<feature type="site" description="Interaction with phosphoserine on interacting protein" evidence="2">
    <location>
        <position position="121"/>
    </location>
</feature>
<dbReference type="Proteomes" id="UP000179807">
    <property type="component" value="Unassembled WGS sequence"/>
</dbReference>
<reference evidence="4" key="1">
    <citation type="submission" date="2016-10" db="EMBL/GenBank/DDBJ databases">
        <authorList>
            <person name="Benchimol M."/>
            <person name="Almeida L.G."/>
            <person name="Vasconcelos A.T."/>
            <person name="Perreira-Neves A."/>
            <person name="Rosa I.A."/>
            <person name="Tasca T."/>
            <person name="Bogo M.R."/>
            <person name="de Souza W."/>
        </authorList>
    </citation>
    <scope>NUCLEOTIDE SEQUENCE [LARGE SCALE GENOMIC DNA]</scope>
    <source>
        <strain evidence="4">K</strain>
    </source>
</reference>
<dbReference type="AlphaFoldDB" id="A0A1J4J855"/>
<keyword evidence="5" id="KW-1185">Reference proteome</keyword>
<dbReference type="PANTHER" id="PTHR18860">
    <property type="entry name" value="14-3-3 PROTEIN"/>
    <property type="match status" value="1"/>
</dbReference>
<dbReference type="SMART" id="SM00101">
    <property type="entry name" value="14_3_3"/>
    <property type="match status" value="1"/>
</dbReference>
<dbReference type="CDD" id="cd08774">
    <property type="entry name" value="14-3-3"/>
    <property type="match status" value="1"/>
</dbReference>
<evidence type="ECO:0000313" key="4">
    <source>
        <dbReference type="EMBL" id="OHS94865.1"/>
    </source>
</evidence>
<name>A0A1J4J855_9EUKA</name>
<dbReference type="PRINTS" id="PR00305">
    <property type="entry name" value="1433ZETA"/>
</dbReference>
<accession>A0A1J4J855</accession>
<proteinExistence type="inferred from homology"/>
<feature type="domain" description="14-3-3" evidence="3">
    <location>
        <begin position="6"/>
        <end position="225"/>
    </location>
</feature>
<protein>
    <submittedName>
        <fullName evidence="4">14-3-3 protein</fullName>
    </submittedName>
</protein>
<dbReference type="InterPro" id="IPR036815">
    <property type="entry name" value="14-3-3_dom_sf"/>
</dbReference>
<gene>
    <name evidence="4" type="ORF">TRFO_10783</name>
</gene>
<comment type="similarity">
    <text evidence="1">Belongs to the 14-3-3 family.</text>
</comment>
<dbReference type="InterPro" id="IPR000308">
    <property type="entry name" value="14-3-3"/>
</dbReference>
<organism evidence="4 5">
    <name type="scientific">Tritrichomonas foetus</name>
    <dbReference type="NCBI Taxonomy" id="1144522"/>
    <lineage>
        <taxon>Eukaryota</taxon>
        <taxon>Metamonada</taxon>
        <taxon>Parabasalia</taxon>
        <taxon>Tritrichomonadida</taxon>
        <taxon>Tritrichomonadidae</taxon>
        <taxon>Tritrichomonas</taxon>
    </lineage>
</organism>
<dbReference type="Gene3D" id="1.20.190.20">
    <property type="entry name" value="14-3-3 domain"/>
    <property type="match status" value="1"/>
</dbReference>
<evidence type="ECO:0000256" key="2">
    <source>
        <dbReference type="PIRSR" id="PIRSR000868-1"/>
    </source>
</evidence>
<evidence type="ECO:0000313" key="5">
    <source>
        <dbReference type="Proteomes" id="UP000179807"/>
    </source>
</evidence>
<dbReference type="PIRSF" id="PIRSF000868">
    <property type="entry name" value="14-3-3"/>
    <property type="match status" value="1"/>
</dbReference>
<dbReference type="RefSeq" id="XP_068348002.1">
    <property type="nucleotide sequence ID" value="XM_068495663.1"/>
</dbReference>
<dbReference type="Pfam" id="PF00244">
    <property type="entry name" value="14-3-3"/>
    <property type="match status" value="1"/>
</dbReference>
<dbReference type="GeneID" id="94830367"/>
<evidence type="ECO:0000259" key="3">
    <source>
        <dbReference type="SMART" id="SM00101"/>
    </source>
</evidence>
<feature type="site" description="Interaction with phosphoserine on interacting protein" evidence="2">
    <location>
        <position position="48"/>
    </location>
</feature>
<dbReference type="OrthoDB" id="10260625at2759"/>
<dbReference type="SUPFAM" id="SSF48445">
    <property type="entry name" value="14-3-3 protein"/>
    <property type="match status" value="1"/>
</dbReference>